<organism evidence="2 3">
    <name type="scientific">Sandarakinorhabdus cyanobacteriorum</name>
    <dbReference type="NCBI Taxonomy" id="1981098"/>
    <lineage>
        <taxon>Bacteria</taxon>
        <taxon>Pseudomonadati</taxon>
        <taxon>Pseudomonadota</taxon>
        <taxon>Alphaproteobacteria</taxon>
        <taxon>Sphingomonadales</taxon>
        <taxon>Sphingosinicellaceae</taxon>
        <taxon>Sandarakinorhabdus</taxon>
    </lineage>
</organism>
<comment type="caution">
    <text evidence="2">The sequence shown here is derived from an EMBL/GenBank/DDBJ whole genome shotgun (WGS) entry which is preliminary data.</text>
</comment>
<keyword evidence="1" id="KW-0812">Transmembrane</keyword>
<proteinExistence type="predicted"/>
<evidence type="ECO:0000256" key="1">
    <source>
        <dbReference type="SAM" id="Phobius"/>
    </source>
</evidence>
<dbReference type="GO" id="GO:0016020">
    <property type="term" value="C:membrane"/>
    <property type="evidence" value="ECO:0007669"/>
    <property type="project" value="InterPro"/>
</dbReference>
<gene>
    <name evidence="2" type="ORF">CHU93_15510</name>
</gene>
<dbReference type="AlphaFoldDB" id="A0A255Y8J9"/>
<sequence>MISMASPSSSLLDRLAIGLSGLCLLHCMAGFVLLSLFALTGDWLDHRVHVVGLLLAMPLAAVALWRGWRRHGRVAIGLIGAMGLAVMAASLLVEHGESIEMLVSMAGVTLLALAHWQNLKALRTV</sequence>
<dbReference type="OrthoDB" id="6078385at2"/>
<protein>
    <submittedName>
        <fullName evidence="2">MerC domain-containing protein</fullName>
    </submittedName>
</protein>
<evidence type="ECO:0000313" key="2">
    <source>
        <dbReference type="EMBL" id="OYQ24760.1"/>
    </source>
</evidence>
<dbReference type="EMBL" id="NOXT01000124">
    <property type="protein sequence ID" value="OYQ24760.1"/>
    <property type="molecule type" value="Genomic_DNA"/>
</dbReference>
<evidence type="ECO:0000313" key="3">
    <source>
        <dbReference type="Proteomes" id="UP000216991"/>
    </source>
</evidence>
<name>A0A255Y8J9_9SPHN</name>
<keyword evidence="3" id="KW-1185">Reference proteome</keyword>
<dbReference type="Pfam" id="PF03203">
    <property type="entry name" value="MerC"/>
    <property type="match status" value="1"/>
</dbReference>
<dbReference type="GO" id="GO:0015097">
    <property type="term" value="F:mercury ion transmembrane transporter activity"/>
    <property type="evidence" value="ECO:0007669"/>
    <property type="project" value="InterPro"/>
</dbReference>
<dbReference type="Proteomes" id="UP000216991">
    <property type="component" value="Unassembled WGS sequence"/>
</dbReference>
<keyword evidence="1" id="KW-1133">Transmembrane helix</keyword>
<dbReference type="InterPro" id="IPR004891">
    <property type="entry name" value="Mercury-R_MerC"/>
</dbReference>
<feature type="transmembrane region" description="Helical" evidence="1">
    <location>
        <begin position="75"/>
        <end position="93"/>
    </location>
</feature>
<feature type="transmembrane region" description="Helical" evidence="1">
    <location>
        <begin position="50"/>
        <end position="68"/>
    </location>
</feature>
<reference evidence="2 3" key="1">
    <citation type="submission" date="2017-07" db="EMBL/GenBank/DDBJ databases">
        <title>Sandarakinorhabdus cyanobacteriorum sp. nov., a novel bacterium isolated from cyanobacterial aggregates in a eutrophic lake.</title>
        <authorList>
            <person name="Cai H."/>
        </authorList>
    </citation>
    <scope>NUCLEOTIDE SEQUENCE [LARGE SCALE GENOMIC DNA]</scope>
    <source>
        <strain evidence="2 3">TH057</strain>
    </source>
</reference>
<accession>A0A255Y8J9</accession>
<feature type="transmembrane region" description="Helical" evidence="1">
    <location>
        <begin position="12"/>
        <end position="38"/>
    </location>
</feature>
<keyword evidence="1" id="KW-0472">Membrane</keyword>